<dbReference type="AlphaFoldDB" id="A0A0G0WD39"/>
<protein>
    <submittedName>
        <fullName evidence="1">Uncharacterized protein</fullName>
    </submittedName>
</protein>
<reference evidence="1 2" key="1">
    <citation type="journal article" date="2015" name="Nature">
        <title>rRNA introns, odd ribosomes, and small enigmatic genomes across a large radiation of phyla.</title>
        <authorList>
            <person name="Brown C.T."/>
            <person name="Hug L.A."/>
            <person name="Thomas B.C."/>
            <person name="Sharon I."/>
            <person name="Castelle C.J."/>
            <person name="Singh A."/>
            <person name="Wilkins M.J."/>
            <person name="Williams K.H."/>
            <person name="Banfield J.F."/>
        </authorList>
    </citation>
    <scope>NUCLEOTIDE SEQUENCE [LARGE SCALE GENOMIC DNA]</scope>
</reference>
<evidence type="ECO:0000313" key="2">
    <source>
        <dbReference type="Proteomes" id="UP000034013"/>
    </source>
</evidence>
<gene>
    <name evidence="1" type="ORF">UU16_C0030G0010</name>
</gene>
<name>A0A0G0WD39_9BACT</name>
<comment type="caution">
    <text evidence="1">The sequence shown here is derived from an EMBL/GenBank/DDBJ whole genome shotgun (WGS) entry which is preliminary data.</text>
</comment>
<organism evidence="1 2">
    <name type="scientific">Candidatus Woesebacteria bacterium GW2011_GWA2_40_7</name>
    <dbReference type="NCBI Taxonomy" id="1618562"/>
    <lineage>
        <taxon>Bacteria</taxon>
        <taxon>Candidatus Woeseibacteriota</taxon>
    </lineage>
</organism>
<sequence length="51" mass="5741">MSQKSWIFQDSGTIIIAQLLVVPLWFLGKNSVCVITGILITKLVYKNVTFI</sequence>
<dbReference type="EMBL" id="LBZO01000030">
    <property type="protein sequence ID" value="KKR73122.1"/>
    <property type="molecule type" value="Genomic_DNA"/>
</dbReference>
<accession>A0A0G0WD39</accession>
<dbReference type="Proteomes" id="UP000034013">
    <property type="component" value="Unassembled WGS sequence"/>
</dbReference>
<evidence type="ECO:0000313" key="1">
    <source>
        <dbReference type="EMBL" id="KKR73122.1"/>
    </source>
</evidence>
<proteinExistence type="predicted"/>